<dbReference type="SMART" id="SM00849">
    <property type="entry name" value="Lactamase_B"/>
    <property type="match status" value="1"/>
</dbReference>
<keyword evidence="8" id="KW-1185">Reference proteome</keyword>
<dbReference type="GO" id="GO:0004499">
    <property type="term" value="F:N,N-dimethylaniline monooxygenase activity"/>
    <property type="evidence" value="ECO:0007669"/>
    <property type="project" value="InterPro"/>
</dbReference>
<evidence type="ECO:0000259" key="6">
    <source>
        <dbReference type="SMART" id="SM00849"/>
    </source>
</evidence>
<dbReference type="CDD" id="cd07729">
    <property type="entry name" value="AHL_lactonase_MBL-fold"/>
    <property type="match status" value="1"/>
</dbReference>
<dbReference type="Pfam" id="PF00753">
    <property type="entry name" value="Lactamase_B"/>
    <property type="match status" value="1"/>
</dbReference>
<dbReference type="InterPro" id="IPR001279">
    <property type="entry name" value="Metallo-B-lactamas"/>
</dbReference>
<dbReference type="Pfam" id="PF00743">
    <property type="entry name" value="FMO-like"/>
    <property type="match status" value="1"/>
</dbReference>
<evidence type="ECO:0000256" key="2">
    <source>
        <dbReference type="ARBA" id="ARBA00022630"/>
    </source>
</evidence>
<keyword evidence="2" id="KW-0285">Flavoprotein</keyword>
<gene>
    <name evidence="7" type="ORF">CLUP02_14207</name>
</gene>
<dbReference type="Proteomes" id="UP000830671">
    <property type="component" value="Chromosome 7"/>
</dbReference>
<dbReference type="SUPFAM" id="SSF56281">
    <property type="entry name" value="Metallo-hydrolase/oxidoreductase"/>
    <property type="match status" value="1"/>
</dbReference>
<dbReference type="AlphaFoldDB" id="A0A9Q8T5Q3"/>
<dbReference type="PANTHER" id="PTHR42877:SF12">
    <property type="entry name" value="MONOOXYGENASE"/>
    <property type="match status" value="1"/>
</dbReference>
<comment type="similarity">
    <text evidence="1">Belongs to the FAD-binding monooxygenase family.</text>
</comment>
<dbReference type="EMBL" id="CP019479">
    <property type="protein sequence ID" value="UQC88682.1"/>
    <property type="molecule type" value="Genomic_DNA"/>
</dbReference>
<dbReference type="InterPro" id="IPR051209">
    <property type="entry name" value="FAD-bind_Monooxygenase_sf"/>
</dbReference>
<evidence type="ECO:0000256" key="3">
    <source>
        <dbReference type="ARBA" id="ARBA00022827"/>
    </source>
</evidence>
<dbReference type="GO" id="GO:0050660">
    <property type="term" value="F:flavin adenine dinucleotide binding"/>
    <property type="evidence" value="ECO:0007669"/>
    <property type="project" value="InterPro"/>
</dbReference>
<evidence type="ECO:0000256" key="1">
    <source>
        <dbReference type="ARBA" id="ARBA00010139"/>
    </source>
</evidence>
<dbReference type="PANTHER" id="PTHR42877">
    <property type="entry name" value="L-ORNITHINE N(5)-MONOOXYGENASE-RELATED"/>
    <property type="match status" value="1"/>
</dbReference>
<sequence>MASSRITQISKHLGPGNPRTPDPKPAEPYIVVEQPLGTGKRVRIITIGSGASGLNMIRTFRQKLTNFEHIVYEKNPEVGGTWYENRYPGCKCDIPSHNYQFSWKPNKEWSSFLSPAEEIQAYLCRLCDGEDLRRQIKTNHLVTGAFWDEDAGRWTVRVKNLEDGVEFEDSCEFLLNASGILNNWKWPDIPGLHDFSGSLLHSADWDDKFDWKGKRVAIIGNGSSGVQIVPAVQRGKDAKEMIHFIRGPTWIMPPRVQTLLLGKAKQTMEQIELDDDENFTPAQIDKFKSDPALYKSFVKAIEEQVNNNFFLVGDPIFPFLNFPLTMRLQVLKDSETHRQATEGVTQYMQSALNDDQRLIDILIPKFPISCRRMTPGVGYLESLTKPNARVISGGIARVVSDGLVTESGEHVAVDAIVCATGFDVSFRPRFPIIGRRSTNLQDIWAKDIPKAYMSCAVPEMPNYFVFLGPNAPIGHGSVFTITELLAKYIAGIIKKCQTEGIKSISPSLDAVNELHEHTQAFMPRTAWAGSCRSWFKGGAVDGPVTALHPGSRIHFFHMLENFRGEDWDYVYEKKRNRFAYLGNGISTKELDGSDSTWYLNDHDGDERRSTAQSLPLTICGVSDLSITSNTTSNMGTDAQKRVSLTFLSTGSVRIKLPMKSQPVKSYLDQFVTLRRFRCIANRQWTEPLPIGVFLIAHPGGPILFDTGESPCFNDPGYLPYLSPTKMFSSVDIKPEDGIVQQLQRLGVEPSDLQAIVLSHLHGDHAGGLKALKIAAPDVPVFVSKEHWAAFGNSPMTATLAGCVPQHWPEGFQPTLVDFSAGAVGPWETSGRITADGKVVAVHTPGHVPGHISLVVYGDNEDGTTSTYCLLGDASYGIDLLDKEEPDGINDDPMSALDSLRKIKAFAKQSDVVVLPSHDPDTPRLLKERVLYKPQDI</sequence>
<feature type="region of interest" description="Disordered" evidence="5">
    <location>
        <begin position="1"/>
        <end position="27"/>
    </location>
</feature>
<evidence type="ECO:0000256" key="4">
    <source>
        <dbReference type="ARBA" id="ARBA00023002"/>
    </source>
</evidence>
<organism evidence="7 8">
    <name type="scientific">Colletotrichum lupini</name>
    <dbReference type="NCBI Taxonomy" id="145971"/>
    <lineage>
        <taxon>Eukaryota</taxon>
        <taxon>Fungi</taxon>
        <taxon>Dikarya</taxon>
        <taxon>Ascomycota</taxon>
        <taxon>Pezizomycotina</taxon>
        <taxon>Sordariomycetes</taxon>
        <taxon>Hypocreomycetidae</taxon>
        <taxon>Glomerellales</taxon>
        <taxon>Glomerellaceae</taxon>
        <taxon>Colletotrichum</taxon>
        <taxon>Colletotrichum acutatum species complex</taxon>
    </lineage>
</organism>
<evidence type="ECO:0000256" key="5">
    <source>
        <dbReference type="SAM" id="MobiDB-lite"/>
    </source>
</evidence>
<keyword evidence="7" id="KW-0503">Monooxygenase</keyword>
<dbReference type="Gene3D" id="3.50.50.60">
    <property type="entry name" value="FAD/NAD(P)-binding domain"/>
    <property type="match status" value="3"/>
</dbReference>
<dbReference type="InterPro" id="IPR036866">
    <property type="entry name" value="RibonucZ/Hydroxyglut_hydro"/>
</dbReference>
<feature type="compositionally biased region" description="Polar residues" evidence="5">
    <location>
        <begin position="1"/>
        <end position="10"/>
    </location>
</feature>
<dbReference type="Gene3D" id="3.60.15.10">
    <property type="entry name" value="Ribonuclease Z/Hydroxyacylglutathione hydrolase-like"/>
    <property type="match status" value="1"/>
</dbReference>
<dbReference type="InterPro" id="IPR020946">
    <property type="entry name" value="Flavin_mOase-like"/>
</dbReference>
<keyword evidence="3" id="KW-0274">FAD</keyword>
<protein>
    <submittedName>
        <fullName evidence="7">Monooxygenase</fullName>
    </submittedName>
</protein>
<evidence type="ECO:0000313" key="7">
    <source>
        <dbReference type="EMBL" id="UQC88682.1"/>
    </source>
</evidence>
<accession>A0A9Q8T5Q3</accession>
<dbReference type="KEGG" id="clup:CLUP02_14207"/>
<proteinExistence type="inferred from homology"/>
<reference evidence="7" key="1">
    <citation type="journal article" date="2021" name="Mol. Plant Microbe Interact.">
        <title>Complete Genome Sequence of the Plant-Pathogenic Fungus Colletotrichum lupini.</title>
        <authorList>
            <person name="Baroncelli R."/>
            <person name="Pensec F."/>
            <person name="Da Lio D."/>
            <person name="Boufleur T."/>
            <person name="Vicente I."/>
            <person name="Sarrocco S."/>
            <person name="Picot A."/>
            <person name="Baraldi E."/>
            <person name="Sukno S."/>
            <person name="Thon M."/>
            <person name="Le Floch G."/>
        </authorList>
    </citation>
    <scope>NUCLEOTIDE SEQUENCE</scope>
    <source>
        <strain evidence="7">IMI 504893</strain>
    </source>
</reference>
<dbReference type="GO" id="GO:0050661">
    <property type="term" value="F:NADP binding"/>
    <property type="evidence" value="ECO:0007669"/>
    <property type="project" value="InterPro"/>
</dbReference>
<evidence type="ECO:0000313" key="8">
    <source>
        <dbReference type="Proteomes" id="UP000830671"/>
    </source>
</evidence>
<dbReference type="RefSeq" id="XP_049150285.1">
    <property type="nucleotide sequence ID" value="XM_049293139.1"/>
</dbReference>
<dbReference type="InterPro" id="IPR036188">
    <property type="entry name" value="FAD/NAD-bd_sf"/>
</dbReference>
<dbReference type="GeneID" id="73348149"/>
<name>A0A9Q8T5Q3_9PEZI</name>
<keyword evidence="4" id="KW-0560">Oxidoreductase</keyword>
<feature type="domain" description="Metallo-beta-lactamase" evidence="6">
    <location>
        <begin position="689"/>
        <end position="917"/>
    </location>
</feature>
<dbReference type="SUPFAM" id="SSF51905">
    <property type="entry name" value="FAD/NAD(P)-binding domain"/>
    <property type="match status" value="2"/>
</dbReference>